<feature type="binding site" evidence="7">
    <location>
        <position position="32"/>
    </location>
    <ligand>
        <name>UDP-N-acetyl-alpha-D-muramoyl-L-alanyl-D-glutamate</name>
        <dbReference type="ChEBI" id="CHEBI:83900"/>
    </ligand>
</feature>
<dbReference type="NCBIfam" id="NF001126">
    <property type="entry name" value="PRK00139.1-4"/>
    <property type="match status" value="1"/>
</dbReference>
<feature type="binding site" evidence="7">
    <location>
        <begin position="161"/>
        <end position="162"/>
    </location>
    <ligand>
        <name>UDP-N-acetyl-alpha-D-muramoyl-L-alanyl-D-glutamate</name>
        <dbReference type="ChEBI" id="CHEBI:83900"/>
    </ligand>
</feature>
<comment type="function">
    <text evidence="7">Catalyzes the addition of an amino acid to the nucleotide precursor UDP-N-acetylmuramoyl-L-alanyl-D-glutamate (UMAG) in the biosynthesis of bacterial cell-wall peptidoglycan.</text>
</comment>
<dbReference type="Gene3D" id="3.40.1390.10">
    <property type="entry name" value="MurE/MurF, N-terminal domain"/>
    <property type="match status" value="1"/>
</dbReference>
<accession>A0A0U2PJE7</accession>
<dbReference type="PANTHER" id="PTHR23135">
    <property type="entry name" value="MUR LIGASE FAMILY MEMBER"/>
    <property type="match status" value="1"/>
</dbReference>
<dbReference type="HAMAP" id="MF_00208">
    <property type="entry name" value="MurE"/>
    <property type="match status" value="1"/>
</dbReference>
<comment type="caution">
    <text evidence="7">Lacks conserved residue(s) required for the propagation of feature annotation.</text>
</comment>
<feature type="binding site" evidence="7">
    <location>
        <position position="188"/>
    </location>
    <ligand>
        <name>UDP-N-acetyl-alpha-D-muramoyl-L-alanyl-D-glutamate</name>
        <dbReference type="ChEBI" id="CHEBI:83900"/>
    </ligand>
</feature>
<evidence type="ECO:0000256" key="6">
    <source>
        <dbReference type="ARBA" id="ARBA00023316"/>
    </source>
</evidence>
<comment type="cofactor">
    <cofactor evidence="7">
        <name>Mg(2+)</name>
        <dbReference type="ChEBI" id="CHEBI:18420"/>
    </cofactor>
</comment>
<feature type="binding site" evidence="7">
    <location>
        <position position="160"/>
    </location>
    <ligand>
        <name>UDP-N-acetyl-alpha-D-muramoyl-L-alanyl-D-glutamate</name>
        <dbReference type="ChEBI" id="CHEBI:83900"/>
    </ligand>
</feature>
<feature type="modified residue" description="N6-carboxylysine" evidence="7">
    <location>
        <position position="228"/>
    </location>
</feature>
<evidence type="ECO:0000259" key="11">
    <source>
        <dbReference type="Pfam" id="PF08245"/>
    </source>
</evidence>
<keyword evidence="4 7" id="KW-0573">Peptidoglycan synthesis</keyword>
<dbReference type="InterPro" id="IPR005761">
    <property type="entry name" value="UDP-N-AcMur-Glu-dNH2Pim_ligase"/>
</dbReference>
<gene>
    <name evidence="7" type="primary">murE</name>
    <name evidence="12" type="ORF">AT746_16255</name>
</gene>
<evidence type="ECO:0000256" key="5">
    <source>
        <dbReference type="ARBA" id="ARBA00023306"/>
    </source>
</evidence>
<dbReference type="InterPro" id="IPR035911">
    <property type="entry name" value="MurE/MurF_N"/>
</dbReference>
<keyword evidence="7" id="KW-0547">Nucleotide-binding</keyword>
<feature type="binding site" evidence="7">
    <location>
        <begin position="119"/>
        <end position="125"/>
    </location>
    <ligand>
        <name>ATP</name>
        <dbReference type="ChEBI" id="CHEBI:30616"/>
    </ligand>
</feature>
<dbReference type="OrthoDB" id="9800958at2"/>
<feature type="domain" description="Mur ligase N-terminal catalytic" evidence="9">
    <location>
        <begin position="27"/>
        <end position="105"/>
    </location>
</feature>
<dbReference type="SUPFAM" id="SSF53623">
    <property type="entry name" value="MurD-like peptide ligases, catalytic domain"/>
    <property type="match status" value="1"/>
</dbReference>
<protein>
    <recommendedName>
        <fullName evidence="7">UDP-N-acetylmuramyl-tripeptide synthetase</fullName>
        <ecNumber evidence="7">6.3.2.-</ecNumber>
    </recommendedName>
    <alternativeName>
        <fullName evidence="7">UDP-MurNAc-tripeptide synthetase</fullName>
    </alternativeName>
</protein>
<feature type="domain" description="Mur ligase central" evidence="11">
    <location>
        <begin position="117"/>
        <end position="322"/>
    </location>
</feature>
<dbReference type="STRING" id="1526571.AT746_16255"/>
<evidence type="ECO:0000256" key="8">
    <source>
        <dbReference type="RuleBase" id="RU004135"/>
    </source>
</evidence>
<reference evidence="12 13" key="1">
    <citation type="submission" date="2015-12" db="EMBL/GenBank/DDBJ databases">
        <title>Complete genome of Lacimicrobium alkaliphilum KCTC 32984.</title>
        <authorList>
            <person name="Kim S.-G."/>
            <person name="Lee Y.-J."/>
        </authorList>
    </citation>
    <scope>NUCLEOTIDE SEQUENCE [LARGE SCALE GENOMIC DNA]</scope>
    <source>
        <strain evidence="12 13">YelD216</strain>
    </source>
</reference>
<dbReference type="GO" id="GO:0016881">
    <property type="term" value="F:acid-amino acid ligase activity"/>
    <property type="evidence" value="ECO:0007669"/>
    <property type="project" value="UniProtKB-UniRule"/>
</dbReference>
<dbReference type="SUPFAM" id="SSF63418">
    <property type="entry name" value="MurE/MurF N-terminal domain"/>
    <property type="match status" value="1"/>
</dbReference>
<feature type="domain" description="Mur ligase C-terminal" evidence="10">
    <location>
        <begin position="345"/>
        <end position="471"/>
    </location>
</feature>
<keyword evidence="6 7" id="KW-0961">Cell wall biogenesis/degradation</keyword>
<dbReference type="KEGG" id="lal:AT746_16255"/>
<keyword evidence="5 7" id="KW-0131">Cell cycle</keyword>
<dbReference type="GO" id="GO:0005737">
    <property type="term" value="C:cytoplasm"/>
    <property type="evidence" value="ECO:0007669"/>
    <property type="project" value="UniProtKB-SubCell"/>
</dbReference>
<evidence type="ECO:0000313" key="12">
    <source>
        <dbReference type="EMBL" id="ALS99661.1"/>
    </source>
</evidence>
<feature type="binding site" evidence="7">
    <location>
        <position position="194"/>
    </location>
    <ligand>
        <name>UDP-N-acetyl-alpha-D-muramoyl-L-alanyl-D-glutamate</name>
        <dbReference type="ChEBI" id="CHEBI:83900"/>
    </ligand>
</feature>
<dbReference type="GO" id="GO:0009252">
    <property type="term" value="P:peptidoglycan biosynthetic process"/>
    <property type="evidence" value="ECO:0007669"/>
    <property type="project" value="UniProtKB-UniRule"/>
</dbReference>
<feature type="binding site" evidence="7">
    <location>
        <position position="30"/>
    </location>
    <ligand>
        <name>UDP-N-acetyl-alpha-D-muramoyl-L-alanyl-D-glutamate</name>
        <dbReference type="ChEBI" id="CHEBI:83900"/>
    </ligand>
</feature>
<dbReference type="InterPro" id="IPR036615">
    <property type="entry name" value="Mur_ligase_C_dom_sf"/>
</dbReference>
<dbReference type="GO" id="GO:0071555">
    <property type="term" value="P:cell wall organization"/>
    <property type="evidence" value="ECO:0007669"/>
    <property type="project" value="UniProtKB-KW"/>
</dbReference>
<dbReference type="InterPro" id="IPR036565">
    <property type="entry name" value="Mur-like_cat_sf"/>
</dbReference>
<evidence type="ECO:0000256" key="2">
    <source>
        <dbReference type="ARBA" id="ARBA00022618"/>
    </source>
</evidence>
<keyword evidence="7" id="KW-0436">Ligase</keyword>
<dbReference type="Gene3D" id="3.40.1190.10">
    <property type="entry name" value="Mur-like, catalytic domain"/>
    <property type="match status" value="1"/>
</dbReference>
<dbReference type="RefSeq" id="WP_062482429.1">
    <property type="nucleotide sequence ID" value="NZ_CP013650.1"/>
</dbReference>
<dbReference type="EMBL" id="CP013650">
    <property type="protein sequence ID" value="ALS99661.1"/>
    <property type="molecule type" value="Genomic_DNA"/>
</dbReference>
<dbReference type="SUPFAM" id="SSF53244">
    <property type="entry name" value="MurD-like peptide ligases, peptide-binding domain"/>
    <property type="match status" value="1"/>
</dbReference>
<keyword evidence="3 7" id="KW-0133">Cell shape</keyword>
<dbReference type="Pfam" id="PF08245">
    <property type="entry name" value="Mur_ligase_M"/>
    <property type="match status" value="1"/>
</dbReference>
<dbReference type="NCBIfam" id="NF001123">
    <property type="entry name" value="PRK00139.1-1"/>
    <property type="match status" value="1"/>
</dbReference>
<name>A0A0U2PJE7_9ALTE</name>
<evidence type="ECO:0000259" key="10">
    <source>
        <dbReference type="Pfam" id="PF02875"/>
    </source>
</evidence>
<dbReference type="PANTHER" id="PTHR23135:SF4">
    <property type="entry name" value="UDP-N-ACETYLMURAMOYL-L-ALANYL-D-GLUTAMATE--2,6-DIAMINOPIMELATE LIGASE MURE HOMOLOG, CHLOROPLASTIC"/>
    <property type="match status" value="1"/>
</dbReference>
<comment type="PTM">
    <text evidence="7">Carboxylation is probably crucial for Mg(2+) binding and, consequently, for the gamma-phosphate positioning of ATP.</text>
</comment>
<evidence type="ECO:0000256" key="7">
    <source>
        <dbReference type="HAMAP-Rule" id="MF_00208"/>
    </source>
</evidence>
<dbReference type="Gene3D" id="3.90.190.20">
    <property type="entry name" value="Mur ligase, C-terminal domain"/>
    <property type="match status" value="1"/>
</dbReference>
<proteinExistence type="inferred from homology"/>
<keyword evidence="2 7" id="KW-0132">Cell division</keyword>
<keyword evidence="7" id="KW-0460">Magnesium</keyword>
<dbReference type="GO" id="GO:0051301">
    <property type="term" value="P:cell division"/>
    <property type="evidence" value="ECO:0007669"/>
    <property type="project" value="UniProtKB-KW"/>
</dbReference>
<dbReference type="Pfam" id="PF02875">
    <property type="entry name" value="Mur_ligase_C"/>
    <property type="match status" value="1"/>
</dbReference>
<dbReference type="Proteomes" id="UP000068447">
    <property type="component" value="Chromosome"/>
</dbReference>
<dbReference type="Pfam" id="PF01225">
    <property type="entry name" value="Mur_ligase"/>
    <property type="match status" value="1"/>
</dbReference>
<feature type="binding site" evidence="7">
    <location>
        <position position="196"/>
    </location>
    <ligand>
        <name>UDP-N-acetyl-alpha-D-muramoyl-L-alanyl-D-glutamate</name>
        <dbReference type="ChEBI" id="CHEBI:83900"/>
    </ligand>
</feature>
<evidence type="ECO:0000256" key="4">
    <source>
        <dbReference type="ARBA" id="ARBA00022984"/>
    </source>
</evidence>
<dbReference type="InterPro" id="IPR000713">
    <property type="entry name" value="Mur_ligase_N"/>
</dbReference>
<organism evidence="12 13">
    <name type="scientific">Lacimicrobium alkaliphilum</name>
    <dbReference type="NCBI Taxonomy" id="1526571"/>
    <lineage>
        <taxon>Bacteria</taxon>
        <taxon>Pseudomonadati</taxon>
        <taxon>Pseudomonadota</taxon>
        <taxon>Gammaproteobacteria</taxon>
        <taxon>Alteromonadales</taxon>
        <taxon>Alteromonadaceae</taxon>
        <taxon>Lacimicrobium</taxon>
    </lineage>
</organism>
<dbReference type="InterPro" id="IPR013221">
    <property type="entry name" value="Mur_ligase_cen"/>
</dbReference>
<keyword evidence="7" id="KW-0963">Cytoplasm</keyword>
<dbReference type="GO" id="GO:0005524">
    <property type="term" value="F:ATP binding"/>
    <property type="evidence" value="ECO:0007669"/>
    <property type="project" value="UniProtKB-UniRule"/>
</dbReference>
<evidence type="ECO:0000256" key="1">
    <source>
        <dbReference type="ARBA" id="ARBA00005898"/>
    </source>
</evidence>
<keyword evidence="7" id="KW-0067">ATP-binding</keyword>
<evidence type="ECO:0000313" key="13">
    <source>
        <dbReference type="Proteomes" id="UP000068447"/>
    </source>
</evidence>
<dbReference type="GO" id="GO:0008360">
    <property type="term" value="P:regulation of cell shape"/>
    <property type="evidence" value="ECO:0007669"/>
    <property type="project" value="UniProtKB-KW"/>
</dbReference>
<evidence type="ECO:0000256" key="3">
    <source>
        <dbReference type="ARBA" id="ARBA00022960"/>
    </source>
</evidence>
<dbReference type="InterPro" id="IPR004101">
    <property type="entry name" value="Mur_ligase_C"/>
</dbReference>
<sequence>MTLSNAVDLRSLLLPFGIEAPAIPVARVVLDSRDVAIHNLFVAVKGHQLDGRDFIPQAVSLGAKAILAQADQPQQHGQMEMREQSLIVHFYRLNECLSALAAEFYQHPANKLKVAAVTGTNGKTSTVQLIAQLTRIMGSKAGTIGTLGAGMEGQLQEVPNTTPDAISMHKLLSDMHHQGADLIALEASSHALVQHRIASIKTDVAVFTNLTRDHLDYHGDMNQYAAAKRLLLNQPGLQAMVLNQQDPESDNWLALGRNRLQSVFYGLQQPRHPEHQYVVAAKAEYLPQGTEIHIQSSWGEGKVLSPLMGQFNVLNLLGAMATQLVLGSELDKVLAAVPQLVPVPGRLEVFHQAGHGALVVDYAHTPDALEQALGALRQHARGKLYCLFGCGGDRDKGKRPLMGQVAEAGADVVMVTNDNSRSEDPQWIAEDILGGMQRPEKALLELDRKKAIRQLFAQATEGDLILLAGKGHEPYQMIGNQKINYNEREFAATLIKGNSA</sequence>
<comment type="similarity">
    <text evidence="1 7">Belongs to the MurCDEF family. MurE subfamily.</text>
</comment>
<keyword evidence="13" id="KW-1185">Reference proteome</keyword>
<dbReference type="NCBIfam" id="TIGR01085">
    <property type="entry name" value="murE"/>
    <property type="match status" value="1"/>
</dbReference>
<evidence type="ECO:0000259" key="9">
    <source>
        <dbReference type="Pfam" id="PF01225"/>
    </source>
</evidence>
<comment type="pathway">
    <text evidence="7 8">Cell wall biogenesis; peptidoglycan biosynthesis.</text>
</comment>
<dbReference type="EC" id="6.3.2.-" evidence="7"/>
<dbReference type="GO" id="GO:0000287">
    <property type="term" value="F:magnesium ion binding"/>
    <property type="evidence" value="ECO:0007669"/>
    <property type="project" value="UniProtKB-UniRule"/>
</dbReference>
<comment type="subcellular location">
    <subcellularLocation>
        <location evidence="7 8">Cytoplasm</location>
    </subcellularLocation>
</comment>
<dbReference type="UniPathway" id="UPA00219"/>
<dbReference type="AlphaFoldDB" id="A0A0U2PJE7"/>